<feature type="transmembrane region" description="Helical" evidence="1">
    <location>
        <begin position="12"/>
        <end position="37"/>
    </location>
</feature>
<protein>
    <submittedName>
        <fullName evidence="2">Uncharacterized protein</fullName>
    </submittedName>
</protein>
<evidence type="ECO:0000313" key="2">
    <source>
        <dbReference type="EMBL" id="SDJ97501.1"/>
    </source>
</evidence>
<gene>
    <name evidence="2" type="ORF">SAMN05421823_101562</name>
</gene>
<keyword evidence="1" id="KW-1133">Transmembrane helix</keyword>
<keyword evidence="3" id="KW-1185">Reference proteome</keyword>
<dbReference type="AlphaFoldDB" id="A0A1G8Y3Z0"/>
<name>A0A1G8Y3Z0_9BACT</name>
<sequence length="73" mass="8495">MNSVPSRRNPRRLLYLMLIVLSLMLTLFLFVASIPLLGMDHGQRIIVGVVFMFMALVFFIRYQHTPTTDEESH</sequence>
<feature type="transmembrane region" description="Helical" evidence="1">
    <location>
        <begin position="43"/>
        <end position="62"/>
    </location>
</feature>
<organism evidence="2 3">
    <name type="scientific">Catalinimonas alkaloidigena</name>
    <dbReference type="NCBI Taxonomy" id="1075417"/>
    <lineage>
        <taxon>Bacteria</taxon>
        <taxon>Pseudomonadati</taxon>
        <taxon>Bacteroidota</taxon>
        <taxon>Cytophagia</taxon>
        <taxon>Cytophagales</taxon>
        <taxon>Catalimonadaceae</taxon>
        <taxon>Catalinimonas</taxon>
    </lineage>
</organism>
<dbReference type="RefSeq" id="WP_089678685.1">
    <property type="nucleotide sequence ID" value="NZ_FNFO01000001.1"/>
</dbReference>
<keyword evidence="1" id="KW-0812">Transmembrane</keyword>
<dbReference type="Proteomes" id="UP000198510">
    <property type="component" value="Unassembled WGS sequence"/>
</dbReference>
<evidence type="ECO:0000313" key="3">
    <source>
        <dbReference type="Proteomes" id="UP000198510"/>
    </source>
</evidence>
<dbReference type="EMBL" id="FNFO01000001">
    <property type="protein sequence ID" value="SDJ97501.1"/>
    <property type="molecule type" value="Genomic_DNA"/>
</dbReference>
<keyword evidence="1" id="KW-0472">Membrane</keyword>
<proteinExistence type="predicted"/>
<dbReference type="STRING" id="1075417.SAMN05421823_101562"/>
<reference evidence="2 3" key="1">
    <citation type="submission" date="2016-10" db="EMBL/GenBank/DDBJ databases">
        <authorList>
            <person name="de Groot N.N."/>
        </authorList>
    </citation>
    <scope>NUCLEOTIDE SEQUENCE [LARGE SCALE GENOMIC DNA]</scope>
    <source>
        <strain evidence="2 3">DSM 25186</strain>
    </source>
</reference>
<accession>A0A1G8Y3Z0</accession>
<evidence type="ECO:0000256" key="1">
    <source>
        <dbReference type="SAM" id="Phobius"/>
    </source>
</evidence>